<keyword evidence="4 11" id="KW-0808">Transferase</keyword>
<gene>
    <name evidence="11" type="ORF">DB31_6133</name>
</gene>
<reference evidence="11 12" key="1">
    <citation type="submission" date="2014-04" db="EMBL/GenBank/DDBJ databases">
        <title>Genome assembly of Hyalangium minutum DSM 14724.</title>
        <authorList>
            <person name="Sharma G."/>
            <person name="Subramanian S."/>
        </authorList>
    </citation>
    <scope>NUCLEOTIDE SEQUENCE [LARGE SCALE GENOMIC DNA]</scope>
    <source>
        <strain evidence="11 12">DSM 14724</strain>
    </source>
</reference>
<dbReference type="PATRIC" id="fig|394096.3.peg.8850"/>
<dbReference type="RefSeq" id="WP_044199685.1">
    <property type="nucleotide sequence ID" value="NZ_JMCB01000033.1"/>
</dbReference>
<dbReference type="InterPro" id="IPR022749">
    <property type="entry name" value="D12N6_MeTrfase_N"/>
</dbReference>
<feature type="coiled-coil region" evidence="8">
    <location>
        <begin position="447"/>
        <end position="481"/>
    </location>
</feature>
<evidence type="ECO:0000313" key="11">
    <source>
        <dbReference type="EMBL" id="KFE59541.1"/>
    </source>
</evidence>
<dbReference type="PANTHER" id="PTHR42998">
    <property type="entry name" value="TYPE I RESTRICTION ENZYME HINDVIIP M PROTEIN-RELATED"/>
    <property type="match status" value="1"/>
</dbReference>
<dbReference type="PROSITE" id="PS00092">
    <property type="entry name" value="N6_MTASE"/>
    <property type="match status" value="1"/>
</dbReference>
<dbReference type="SUPFAM" id="SSF53335">
    <property type="entry name" value="S-adenosyl-L-methionine-dependent methyltransferases"/>
    <property type="match status" value="1"/>
</dbReference>
<dbReference type="InterPro" id="IPR002052">
    <property type="entry name" value="DNA_methylase_N6_adenine_CS"/>
</dbReference>
<dbReference type="PRINTS" id="PR00507">
    <property type="entry name" value="N12N6MTFRASE"/>
</dbReference>
<keyword evidence="5" id="KW-0949">S-adenosyl-L-methionine</keyword>
<keyword evidence="3 11" id="KW-0489">Methyltransferase</keyword>
<evidence type="ECO:0000256" key="2">
    <source>
        <dbReference type="ARBA" id="ARBA00011900"/>
    </source>
</evidence>
<comment type="catalytic activity">
    <reaction evidence="7">
        <text>a 2'-deoxyadenosine in DNA + S-adenosyl-L-methionine = an N(6)-methyl-2'-deoxyadenosine in DNA + S-adenosyl-L-homocysteine + H(+)</text>
        <dbReference type="Rhea" id="RHEA:15197"/>
        <dbReference type="Rhea" id="RHEA-COMP:12418"/>
        <dbReference type="Rhea" id="RHEA-COMP:12419"/>
        <dbReference type="ChEBI" id="CHEBI:15378"/>
        <dbReference type="ChEBI" id="CHEBI:57856"/>
        <dbReference type="ChEBI" id="CHEBI:59789"/>
        <dbReference type="ChEBI" id="CHEBI:90615"/>
        <dbReference type="ChEBI" id="CHEBI:90616"/>
        <dbReference type="EC" id="2.1.1.72"/>
    </reaction>
</comment>
<dbReference type="GO" id="GO:0009307">
    <property type="term" value="P:DNA restriction-modification system"/>
    <property type="evidence" value="ECO:0007669"/>
    <property type="project" value="UniProtKB-KW"/>
</dbReference>
<evidence type="ECO:0000256" key="4">
    <source>
        <dbReference type="ARBA" id="ARBA00022679"/>
    </source>
</evidence>
<dbReference type="InterPro" id="IPR029063">
    <property type="entry name" value="SAM-dependent_MTases_sf"/>
</dbReference>
<dbReference type="Gene3D" id="3.40.50.150">
    <property type="entry name" value="Vaccinia Virus protein VP39"/>
    <property type="match status" value="1"/>
</dbReference>
<evidence type="ECO:0000256" key="8">
    <source>
        <dbReference type="SAM" id="Coils"/>
    </source>
</evidence>
<dbReference type="Gene3D" id="1.20.1260.30">
    <property type="match status" value="2"/>
</dbReference>
<dbReference type="GO" id="GO:0009007">
    <property type="term" value="F:site-specific DNA-methyltransferase (adenine-specific) activity"/>
    <property type="evidence" value="ECO:0007669"/>
    <property type="project" value="UniProtKB-EC"/>
</dbReference>
<evidence type="ECO:0000313" key="12">
    <source>
        <dbReference type="Proteomes" id="UP000028725"/>
    </source>
</evidence>
<evidence type="ECO:0000259" key="9">
    <source>
        <dbReference type="Pfam" id="PF02384"/>
    </source>
</evidence>
<evidence type="ECO:0000259" key="10">
    <source>
        <dbReference type="Pfam" id="PF12161"/>
    </source>
</evidence>
<proteinExistence type="inferred from homology"/>
<dbReference type="GO" id="GO:0032259">
    <property type="term" value="P:methylation"/>
    <property type="evidence" value="ECO:0007669"/>
    <property type="project" value="UniProtKB-KW"/>
</dbReference>
<evidence type="ECO:0000256" key="7">
    <source>
        <dbReference type="ARBA" id="ARBA00047942"/>
    </source>
</evidence>
<dbReference type="GO" id="GO:0003677">
    <property type="term" value="F:DNA binding"/>
    <property type="evidence" value="ECO:0007669"/>
    <property type="project" value="InterPro"/>
</dbReference>
<dbReference type="EMBL" id="JMCB01000033">
    <property type="protein sequence ID" value="KFE59541.1"/>
    <property type="molecule type" value="Genomic_DNA"/>
</dbReference>
<comment type="similarity">
    <text evidence="1">Belongs to the N(4)/N(6)-methyltransferase family.</text>
</comment>
<dbReference type="PANTHER" id="PTHR42998:SF1">
    <property type="entry name" value="TYPE I RESTRICTION ENZYME HINDI METHYLASE SUBUNIT"/>
    <property type="match status" value="1"/>
</dbReference>
<evidence type="ECO:0000256" key="6">
    <source>
        <dbReference type="ARBA" id="ARBA00022747"/>
    </source>
</evidence>
<evidence type="ECO:0000256" key="5">
    <source>
        <dbReference type="ARBA" id="ARBA00022691"/>
    </source>
</evidence>
<name>A0A085VVS8_9BACT</name>
<dbReference type="GO" id="GO:0008170">
    <property type="term" value="F:N-methyltransferase activity"/>
    <property type="evidence" value="ECO:0007669"/>
    <property type="project" value="InterPro"/>
</dbReference>
<dbReference type="InterPro" id="IPR038333">
    <property type="entry name" value="T1MK-like_N_sf"/>
</dbReference>
<keyword evidence="6" id="KW-0680">Restriction system</keyword>
<dbReference type="Pfam" id="PF12161">
    <property type="entry name" value="HsdM_N"/>
    <property type="match status" value="1"/>
</dbReference>
<protein>
    <recommendedName>
        <fullName evidence="2">site-specific DNA-methyltransferase (adenine-specific)</fullName>
        <ecNumber evidence="2">2.1.1.72</ecNumber>
    </recommendedName>
</protein>
<sequence>MGLVKELWQAAVALRGSIEPAEYKRFVLPFIFLRILSIRQEKHRPGAVPVPKKARWSELLAHAEDADIKLRLDDALEALEKAYPDPLRGMLPRIYATSNVDRHIVTRLFHLFSCDAFDNGDGEDLLGRIYQYFIGEFASSEGKRGGEYFTPTTIVELLVAMLEPTRGIVYDPCCGSGGMFVQSDVFAKHRGRLMFFGQESKEFTYRLCRVNLFIHGLGGDIRLGNTYSEDRHPQLKADYILSNPPFNDGSKGREGWGADQLSEDDPRLVIAGQKMPLSPRNANPMWMMHFLYHLKEGGTAGFVMAAGELSNNQTGRLEVRRTLVEADFVDCVVQLSAQLFANTQIPCTLWFLSKARTGGRESRKRTGEILFIDGRGMGALIPGSRKQKQLSPEEITRIAATYQEFRRKGRPQEVPGFARVASLQEVRDQGYALTPGRYVGAANLEDAEEFEERLPRLTAQLEQELDKAAALDARLRVLVKELRHGE</sequence>
<feature type="domain" description="DNA methylase adenine-specific" evidence="9">
    <location>
        <begin position="123"/>
        <end position="446"/>
    </location>
</feature>
<dbReference type="Proteomes" id="UP000028725">
    <property type="component" value="Unassembled WGS sequence"/>
</dbReference>
<keyword evidence="12" id="KW-1185">Reference proteome</keyword>
<dbReference type="InterPro" id="IPR003356">
    <property type="entry name" value="DNA_methylase_A-5"/>
</dbReference>
<dbReference type="InterPro" id="IPR052916">
    <property type="entry name" value="Type-I_RE_MTase_Subunit"/>
</dbReference>
<feature type="domain" description="N6 adenine-specific DNA methyltransferase N-terminal" evidence="10">
    <location>
        <begin position="4"/>
        <end position="96"/>
    </location>
</feature>
<dbReference type="AlphaFoldDB" id="A0A085VVS8"/>
<accession>A0A085VVS8</accession>
<dbReference type="EC" id="2.1.1.72" evidence="2"/>
<evidence type="ECO:0000256" key="1">
    <source>
        <dbReference type="ARBA" id="ARBA00006594"/>
    </source>
</evidence>
<dbReference type="Pfam" id="PF02384">
    <property type="entry name" value="N6_Mtase"/>
    <property type="match status" value="1"/>
</dbReference>
<dbReference type="STRING" id="394096.DB31_6133"/>
<dbReference type="OrthoDB" id="9784823at2"/>
<comment type="caution">
    <text evidence="11">The sequence shown here is derived from an EMBL/GenBank/DDBJ whole genome shotgun (WGS) entry which is preliminary data.</text>
</comment>
<organism evidence="11 12">
    <name type="scientific">Hyalangium minutum</name>
    <dbReference type="NCBI Taxonomy" id="394096"/>
    <lineage>
        <taxon>Bacteria</taxon>
        <taxon>Pseudomonadati</taxon>
        <taxon>Myxococcota</taxon>
        <taxon>Myxococcia</taxon>
        <taxon>Myxococcales</taxon>
        <taxon>Cystobacterineae</taxon>
        <taxon>Archangiaceae</taxon>
        <taxon>Hyalangium</taxon>
    </lineage>
</organism>
<keyword evidence="8" id="KW-0175">Coiled coil</keyword>
<evidence type="ECO:0000256" key="3">
    <source>
        <dbReference type="ARBA" id="ARBA00022603"/>
    </source>
</evidence>